<dbReference type="InterPro" id="IPR007267">
    <property type="entry name" value="GtrA_DPMS_TM"/>
</dbReference>
<proteinExistence type="inferred from homology"/>
<name>A0A162UJD2_9CLOT</name>
<evidence type="ECO:0000259" key="7">
    <source>
        <dbReference type="Pfam" id="PF04138"/>
    </source>
</evidence>
<protein>
    <submittedName>
        <fullName evidence="8">GtrA-like protein</fullName>
    </submittedName>
</protein>
<feature type="transmembrane region" description="Helical" evidence="6">
    <location>
        <begin position="118"/>
        <end position="137"/>
    </location>
</feature>
<dbReference type="AlphaFoldDB" id="A0A162UJD2"/>
<evidence type="ECO:0000256" key="1">
    <source>
        <dbReference type="ARBA" id="ARBA00004141"/>
    </source>
</evidence>
<evidence type="ECO:0000313" key="9">
    <source>
        <dbReference type="Proteomes" id="UP000076603"/>
    </source>
</evidence>
<keyword evidence="4 6" id="KW-1133">Transmembrane helix</keyword>
<feature type="transmembrane region" description="Helical" evidence="6">
    <location>
        <begin position="23"/>
        <end position="47"/>
    </location>
</feature>
<comment type="similarity">
    <text evidence="2">Belongs to the GtrA family.</text>
</comment>
<accession>A0A162UJD2</accession>
<evidence type="ECO:0000256" key="4">
    <source>
        <dbReference type="ARBA" id="ARBA00022989"/>
    </source>
</evidence>
<dbReference type="RefSeq" id="WP_082831800.1">
    <property type="nucleotide sequence ID" value="NZ_FQXL01000010.1"/>
</dbReference>
<feature type="transmembrane region" description="Helical" evidence="6">
    <location>
        <begin position="92"/>
        <end position="112"/>
    </location>
</feature>
<gene>
    <name evidence="8" type="ORF">CLMAG_10430</name>
</gene>
<dbReference type="InterPro" id="IPR051401">
    <property type="entry name" value="GtrA_CellWall_Glycosyl"/>
</dbReference>
<evidence type="ECO:0000256" key="6">
    <source>
        <dbReference type="SAM" id="Phobius"/>
    </source>
</evidence>
<sequence>MCKTIKYSFYNNILNLYEKYKTFIHFLIVGFINTGVDFVTFSILFSFFHIDKLICQVFGYSVGIVNSFIMNKIFTFKEKDIECSIVIQSVRFISVNVVSLGISIIALGILNYNLCINVYMSKLIITVIAQGINYFGYKLWVFSSK</sequence>
<dbReference type="GO" id="GO:0000271">
    <property type="term" value="P:polysaccharide biosynthetic process"/>
    <property type="evidence" value="ECO:0007669"/>
    <property type="project" value="InterPro"/>
</dbReference>
<reference evidence="8 9" key="1">
    <citation type="submission" date="2016-04" db="EMBL/GenBank/DDBJ databases">
        <title>Genome sequence of Clostridium magnum DSM 2767.</title>
        <authorList>
            <person name="Poehlein A."/>
            <person name="Uhlig R."/>
            <person name="Fischer R."/>
            <person name="Bahl H."/>
            <person name="Daniel R."/>
        </authorList>
    </citation>
    <scope>NUCLEOTIDE SEQUENCE [LARGE SCALE GENOMIC DNA]</scope>
    <source>
        <strain evidence="8 9">DSM 2767</strain>
    </source>
</reference>
<evidence type="ECO:0000256" key="2">
    <source>
        <dbReference type="ARBA" id="ARBA00009399"/>
    </source>
</evidence>
<evidence type="ECO:0000256" key="5">
    <source>
        <dbReference type="ARBA" id="ARBA00023136"/>
    </source>
</evidence>
<evidence type="ECO:0000313" key="8">
    <source>
        <dbReference type="EMBL" id="KZL93990.1"/>
    </source>
</evidence>
<dbReference type="EMBL" id="LWAE01000001">
    <property type="protein sequence ID" value="KZL93990.1"/>
    <property type="molecule type" value="Genomic_DNA"/>
</dbReference>
<dbReference type="STRING" id="1121326.CLMAG_10430"/>
<keyword evidence="3 6" id="KW-0812">Transmembrane</keyword>
<organism evidence="8 9">
    <name type="scientific">Clostridium magnum DSM 2767</name>
    <dbReference type="NCBI Taxonomy" id="1121326"/>
    <lineage>
        <taxon>Bacteria</taxon>
        <taxon>Bacillati</taxon>
        <taxon>Bacillota</taxon>
        <taxon>Clostridia</taxon>
        <taxon>Eubacteriales</taxon>
        <taxon>Clostridiaceae</taxon>
        <taxon>Clostridium</taxon>
    </lineage>
</organism>
<dbReference type="PANTHER" id="PTHR38459">
    <property type="entry name" value="PROPHAGE BACTOPRENOL-LINKED GLUCOSE TRANSLOCASE HOMOLOG"/>
    <property type="match status" value="1"/>
</dbReference>
<feature type="domain" description="GtrA/DPMS transmembrane" evidence="7">
    <location>
        <begin position="26"/>
        <end position="142"/>
    </location>
</feature>
<keyword evidence="5 6" id="KW-0472">Membrane</keyword>
<dbReference type="GO" id="GO:0005886">
    <property type="term" value="C:plasma membrane"/>
    <property type="evidence" value="ECO:0007669"/>
    <property type="project" value="TreeGrafter"/>
</dbReference>
<dbReference type="PATRIC" id="fig|1121326.3.peg.1000"/>
<comment type="subcellular location">
    <subcellularLocation>
        <location evidence="1">Membrane</location>
        <topology evidence="1">Multi-pass membrane protein</topology>
    </subcellularLocation>
</comment>
<dbReference type="PANTHER" id="PTHR38459:SF1">
    <property type="entry name" value="PROPHAGE BACTOPRENOL-LINKED GLUCOSE TRANSLOCASE HOMOLOG"/>
    <property type="match status" value="1"/>
</dbReference>
<evidence type="ECO:0000256" key="3">
    <source>
        <dbReference type="ARBA" id="ARBA00022692"/>
    </source>
</evidence>
<dbReference type="OrthoDB" id="9812049at2"/>
<keyword evidence="9" id="KW-1185">Reference proteome</keyword>
<feature type="transmembrane region" description="Helical" evidence="6">
    <location>
        <begin position="53"/>
        <end position="71"/>
    </location>
</feature>
<dbReference type="Proteomes" id="UP000076603">
    <property type="component" value="Unassembled WGS sequence"/>
</dbReference>
<comment type="caution">
    <text evidence="8">The sequence shown here is derived from an EMBL/GenBank/DDBJ whole genome shotgun (WGS) entry which is preliminary data.</text>
</comment>
<dbReference type="Pfam" id="PF04138">
    <property type="entry name" value="GtrA_DPMS_TM"/>
    <property type="match status" value="1"/>
</dbReference>